<dbReference type="Proteomes" id="UP000234275">
    <property type="component" value="Unassembled WGS sequence"/>
</dbReference>
<gene>
    <name evidence="2" type="ORF">P170DRAFT_480092</name>
</gene>
<dbReference type="OrthoDB" id="4506810at2759"/>
<evidence type="ECO:0008006" key="4">
    <source>
        <dbReference type="Google" id="ProtNLM"/>
    </source>
</evidence>
<dbReference type="AlphaFoldDB" id="A0A2I2FUK1"/>
<reference evidence="2 3" key="1">
    <citation type="submission" date="2016-12" db="EMBL/GenBank/DDBJ databases">
        <title>The genomes of Aspergillus section Nigri reveals drivers in fungal speciation.</title>
        <authorList>
            <consortium name="DOE Joint Genome Institute"/>
            <person name="Vesth T.C."/>
            <person name="Nybo J."/>
            <person name="Theobald S."/>
            <person name="Brandl J."/>
            <person name="Frisvad J.C."/>
            <person name="Nielsen K.F."/>
            <person name="Lyhne E.K."/>
            <person name="Kogle M.E."/>
            <person name="Kuo A."/>
            <person name="Riley R."/>
            <person name="Clum A."/>
            <person name="Nolan M."/>
            <person name="Lipzen A."/>
            <person name="Salamov A."/>
            <person name="Henrissat B."/>
            <person name="Wiebenga A."/>
            <person name="De Vries R.P."/>
            <person name="Grigoriev I.V."/>
            <person name="Mortensen U.H."/>
            <person name="Andersen M.R."/>
            <person name="Baker S.E."/>
        </authorList>
    </citation>
    <scope>NUCLEOTIDE SEQUENCE [LARGE SCALE GENOMIC DNA]</scope>
    <source>
        <strain evidence="2 3">IBT 23096</strain>
    </source>
</reference>
<dbReference type="VEuPathDB" id="FungiDB:P170DRAFT_480092"/>
<accession>A0A2I2FUK1</accession>
<feature type="signal peptide" evidence="1">
    <location>
        <begin position="1"/>
        <end position="15"/>
    </location>
</feature>
<dbReference type="SUPFAM" id="SSF55486">
    <property type="entry name" value="Metalloproteases ('zincins'), catalytic domain"/>
    <property type="match status" value="1"/>
</dbReference>
<sequence length="382" mass="43738">MRALLWPLFFFNTFASPLEPLRELIEDGAPVNSSGQASGLLVKRDWPLQYPGIEFGQKCTDKQKEYVKVQLDEIQVMMEKSISQLDILQDFIATRRQPRTWGSQEGVLTRLYNTWVSYIAQIKFSSGTLPISGGAEPTSWDDTARNVKKLKEIYTKIYEALPEATLDLVIHCSDDFFAYQDDMSTDQRREVPPLESKFESPTERTDEDIVIAANGRLCHESNAVNAWRFQNRVTLKDEICICPNTFQRAGTKNELAHFANNPAQLIDKTLNDMYFWAVAGPLLHELTHSVRVLGDDRTGDQMYTYRSTSLHAYGAHRIGSLAVVHPELSLRNADTVAYFALAMYYSMCDWSKLECAGPKQPQEYWQTTPAGRKYYYYFDLLI</sequence>
<proteinExistence type="predicted"/>
<evidence type="ECO:0000313" key="3">
    <source>
        <dbReference type="Proteomes" id="UP000234275"/>
    </source>
</evidence>
<dbReference type="Gene3D" id="3.40.390.10">
    <property type="entry name" value="Collagenase (Catalytic Domain)"/>
    <property type="match status" value="1"/>
</dbReference>
<dbReference type="GO" id="GO:0008237">
    <property type="term" value="F:metallopeptidase activity"/>
    <property type="evidence" value="ECO:0007669"/>
    <property type="project" value="InterPro"/>
</dbReference>
<comment type="caution">
    <text evidence="2">The sequence shown here is derived from an EMBL/GenBank/DDBJ whole genome shotgun (WGS) entry which is preliminary data.</text>
</comment>
<dbReference type="EMBL" id="MSFO01000009">
    <property type="protein sequence ID" value="PLB44328.1"/>
    <property type="molecule type" value="Genomic_DNA"/>
</dbReference>
<protein>
    <recommendedName>
        <fullName evidence="4">Lysine-specific metallo-endopeptidase domain-containing protein</fullName>
    </recommendedName>
</protein>
<dbReference type="GeneID" id="36561451"/>
<evidence type="ECO:0000256" key="1">
    <source>
        <dbReference type="SAM" id="SignalP"/>
    </source>
</evidence>
<evidence type="ECO:0000313" key="2">
    <source>
        <dbReference type="EMBL" id="PLB44328.1"/>
    </source>
</evidence>
<dbReference type="RefSeq" id="XP_024699630.1">
    <property type="nucleotide sequence ID" value="XM_024853753.1"/>
</dbReference>
<keyword evidence="1" id="KW-0732">Signal</keyword>
<name>A0A2I2FUK1_9EURO</name>
<organism evidence="2 3">
    <name type="scientific">Aspergillus steynii IBT 23096</name>
    <dbReference type="NCBI Taxonomy" id="1392250"/>
    <lineage>
        <taxon>Eukaryota</taxon>
        <taxon>Fungi</taxon>
        <taxon>Dikarya</taxon>
        <taxon>Ascomycota</taxon>
        <taxon>Pezizomycotina</taxon>
        <taxon>Eurotiomycetes</taxon>
        <taxon>Eurotiomycetidae</taxon>
        <taxon>Eurotiales</taxon>
        <taxon>Aspergillaceae</taxon>
        <taxon>Aspergillus</taxon>
        <taxon>Aspergillus subgen. Circumdati</taxon>
    </lineage>
</organism>
<dbReference type="InterPro" id="IPR024079">
    <property type="entry name" value="MetalloPept_cat_dom_sf"/>
</dbReference>
<feature type="chain" id="PRO_5014117056" description="Lysine-specific metallo-endopeptidase domain-containing protein" evidence="1">
    <location>
        <begin position="16"/>
        <end position="382"/>
    </location>
</feature>
<keyword evidence="3" id="KW-1185">Reference proteome</keyword>